<feature type="non-terminal residue" evidence="2">
    <location>
        <position position="1"/>
    </location>
</feature>
<dbReference type="AlphaFoldDB" id="A0AAD8AV87"/>
<sequence length="73" mass="7995">YTVEAPKVSAVTPEVIVIKDIDELEQLRASDGTIINANATLQLRLPDEESKTQDTNNSTDAEITAEPLENEPE</sequence>
<evidence type="ECO:0000313" key="3">
    <source>
        <dbReference type="Proteomes" id="UP001233172"/>
    </source>
</evidence>
<name>A0AAD8AV87_BIOPF</name>
<dbReference type="EMBL" id="JASAOG010000246">
    <property type="protein sequence ID" value="KAK0042279.1"/>
    <property type="molecule type" value="Genomic_DNA"/>
</dbReference>
<protein>
    <submittedName>
        <fullName evidence="2">Monocarboxylate transporter 10</fullName>
    </submittedName>
</protein>
<evidence type="ECO:0000313" key="2">
    <source>
        <dbReference type="EMBL" id="KAK0042279.1"/>
    </source>
</evidence>
<dbReference type="Proteomes" id="UP001233172">
    <property type="component" value="Unassembled WGS sequence"/>
</dbReference>
<reference evidence="2" key="2">
    <citation type="submission" date="2023-04" db="EMBL/GenBank/DDBJ databases">
        <authorList>
            <person name="Bu L."/>
            <person name="Lu L."/>
            <person name="Laidemitt M.R."/>
            <person name="Zhang S.M."/>
            <person name="Mutuku M."/>
            <person name="Mkoji G."/>
            <person name="Steinauer M."/>
            <person name="Loker E.S."/>
        </authorList>
    </citation>
    <scope>NUCLEOTIDE SEQUENCE</scope>
    <source>
        <strain evidence="2">KasaAsao</strain>
        <tissue evidence="2">Whole Snail</tissue>
    </source>
</reference>
<gene>
    <name evidence="2" type="ORF">Bpfe_028334</name>
</gene>
<proteinExistence type="predicted"/>
<feature type="region of interest" description="Disordered" evidence="1">
    <location>
        <begin position="45"/>
        <end position="73"/>
    </location>
</feature>
<organism evidence="2 3">
    <name type="scientific">Biomphalaria pfeifferi</name>
    <name type="common">Bloodfluke planorb</name>
    <name type="synonym">Freshwater snail</name>
    <dbReference type="NCBI Taxonomy" id="112525"/>
    <lineage>
        <taxon>Eukaryota</taxon>
        <taxon>Metazoa</taxon>
        <taxon>Spiralia</taxon>
        <taxon>Lophotrochozoa</taxon>
        <taxon>Mollusca</taxon>
        <taxon>Gastropoda</taxon>
        <taxon>Heterobranchia</taxon>
        <taxon>Euthyneura</taxon>
        <taxon>Panpulmonata</taxon>
        <taxon>Hygrophila</taxon>
        <taxon>Lymnaeoidea</taxon>
        <taxon>Planorbidae</taxon>
        <taxon>Biomphalaria</taxon>
    </lineage>
</organism>
<evidence type="ECO:0000256" key="1">
    <source>
        <dbReference type="SAM" id="MobiDB-lite"/>
    </source>
</evidence>
<comment type="caution">
    <text evidence="2">The sequence shown here is derived from an EMBL/GenBank/DDBJ whole genome shotgun (WGS) entry which is preliminary data.</text>
</comment>
<reference evidence="2" key="1">
    <citation type="journal article" date="2023" name="PLoS Negl. Trop. Dis.">
        <title>A genome sequence for Biomphalaria pfeifferi, the major vector snail for the human-infecting parasite Schistosoma mansoni.</title>
        <authorList>
            <person name="Bu L."/>
            <person name="Lu L."/>
            <person name="Laidemitt M.R."/>
            <person name="Zhang S.M."/>
            <person name="Mutuku M."/>
            <person name="Mkoji G."/>
            <person name="Steinauer M."/>
            <person name="Loker E.S."/>
        </authorList>
    </citation>
    <scope>NUCLEOTIDE SEQUENCE</scope>
    <source>
        <strain evidence="2">KasaAsao</strain>
    </source>
</reference>
<accession>A0AAD8AV87</accession>
<keyword evidence="3" id="KW-1185">Reference proteome</keyword>